<name>A0A816KF67_BRANA</name>
<feature type="region of interest" description="Disordered" evidence="1">
    <location>
        <begin position="1"/>
        <end position="20"/>
    </location>
</feature>
<gene>
    <name evidence="2" type="ORF">DARMORV10_C02P40920.1</name>
</gene>
<dbReference type="Proteomes" id="UP001295469">
    <property type="component" value="Chromosome C02"/>
</dbReference>
<sequence length="42" mass="4722">MLVCGREPPRAVSPEVDPSETPPVRIRRIRIGASFVLSRYRG</sequence>
<reference evidence="2" key="1">
    <citation type="submission" date="2021-01" db="EMBL/GenBank/DDBJ databases">
        <authorList>
            <consortium name="Genoscope - CEA"/>
            <person name="William W."/>
        </authorList>
    </citation>
    <scope>NUCLEOTIDE SEQUENCE</scope>
</reference>
<evidence type="ECO:0000313" key="2">
    <source>
        <dbReference type="EMBL" id="CAF1917156.1"/>
    </source>
</evidence>
<evidence type="ECO:0000256" key="1">
    <source>
        <dbReference type="SAM" id="MobiDB-lite"/>
    </source>
</evidence>
<proteinExistence type="predicted"/>
<dbReference type="AlphaFoldDB" id="A0A816KF67"/>
<organism evidence="2">
    <name type="scientific">Brassica napus</name>
    <name type="common">Rape</name>
    <dbReference type="NCBI Taxonomy" id="3708"/>
    <lineage>
        <taxon>Eukaryota</taxon>
        <taxon>Viridiplantae</taxon>
        <taxon>Streptophyta</taxon>
        <taxon>Embryophyta</taxon>
        <taxon>Tracheophyta</taxon>
        <taxon>Spermatophyta</taxon>
        <taxon>Magnoliopsida</taxon>
        <taxon>eudicotyledons</taxon>
        <taxon>Gunneridae</taxon>
        <taxon>Pentapetalae</taxon>
        <taxon>rosids</taxon>
        <taxon>malvids</taxon>
        <taxon>Brassicales</taxon>
        <taxon>Brassicaceae</taxon>
        <taxon>Brassiceae</taxon>
        <taxon>Brassica</taxon>
    </lineage>
</organism>
<accession>A0A816KF67</accession>
<protein>
    <submittedName>
        <fullName evidence="2">(rape) hypothetical protein</fullName>
    </submittedName>
</protein>
<dbReference type="EMBL" id="HG994366">
    <property type="protein sequence ID" value="CAF1917156.1"/>
    <property type="molecule type" value="Genomic_DNA"/>
</dbReference>